<evidence type="ECO:0000256" key="1">
    <source>
        <dbReference type="ARBA" id="ARBA00022837"/>
    </source>
</evidence>
<dbReference type="SUPFAM" id="SSF47473">
    <property type="entry name" value="EF-hand"/>
    <property type="match status" value="1"/>
</dbReference>
<dbReference type="GeneID" id="119739471"/>
<keyword evidence="6" id="KW-1185">Reference proteome</keyword>
<dbReference type="Proteomes" id="UP000887568">
    <property type="component" value="Unplaced"/>
</dbReference>
<name>A0A914B378_PATMI</name>
<feature type="region of interest" description="Disordered" evidence="2">
    <location>
        <begin position="208"/>
        <end position="229"/>
    </location>
</feature>
<dbReference type="PROSITE" id="PS50222">
    <property type="entry name" value="EF_HAND_2"/>
    <property type="match status" value="1"/>
</dbReference>
<keyword evidence="1" id="KW-0106">Calcium</keyword>
<dbReference type="CDD" id="cd00051">
    <property type="entry name" value="EFh"/>
    <property type="match status" value="1"/>
</dbReference>
<feature type="domain" description="EF-hand" evidence="4">
    <location>
        <begin position="71"/>
        <end position="106"/>
    </location>
</feature>
<organism evidence="5 6">
    <name type="scientific">Patiria miniata</name>
    <name type="common">Bat star</name>
    <name type="synonym">Asterina miniata</name>
    <dbReference type="NCBI Taxonomy" id="46514"/>
    <lineage>
        <taxon>Eukaryota</taxon>
        <taxon>Metazoa</taxon>
        <taxon>Echinodermata</taxon>
        <taxon>Eleutherozoa</taxon>
        <taxon>Asterozoa</taxon>
        <taxon>Asteroidea</taxon>
        <taxon>Valvatacea</taxon>
        <taxon>Valvatida</taxon>
        <taxon>Asterinidae</taxon>
        <taxon>Patiria</taxon>
    </lineage>
</organism>
<keyword evidence="3" id="KW-0732">Signal</keyword>
<evidence type="ECO:0000313" key="6">
    <source>
        <dbReference type="Proteomes" id="UP000887568"/>
    </source>
</evidence>
<proteinExistence type="predicted"/>
<dbReference type="EnsemblMetazoa" id="XM_038214440.1">
    <property type="protein sequence ID" value="XP_038070368.1"/>
    <property type="gene ID" value="LOC119739471"/>
</dbReference>
<accession>A0A914B378</accession>
<dbReference type="GO" id="GO:0005509">
    <property type="term" value="F:calcium ion binding"/>
    <property type="evidence" value="ECO:0007669"/>
    <property type="project" value="InterPro"/>
</dbReference>
<sequence>MYALAITYLVCFIPICVGSIPTDDDYSSSSFDYESSADYVPLLPMEVFALNDKNGNGFITPKEYRKANPGTTDIESKLIFDSFDRDKDGRISLTEFTARVQHSEPDLQEDCLTTIMRTCSKEFIHAVQKWGDKQGDAMCHCLPVYRDCIRNEREACTTVSPKDREEEEILNDQVDLLLRRFKKALCQDMSTKVRPSATALSTIMPASSTSMTMPRGMRQVRSSRTRVSRRYRPRSRRQSCIVSTMKPCNDVFIASLQAEEEDPCHSLVKYRQCVHRSTKRCNDPNLPHIQRAIKFLAKQHRRVKICTKYSI</sequence>
<dbReference type="InterPro" id="IPR002048">
    <property type="entry name" value="EF_hand_dom"/>
</dbReference>
<dbReference type="InterPro" id="IPR018247">
    <property type="entry name" value="EF_Hand_1_Ca_BS"/>
</dbReference>
<feature type="signal peptide" evidence="3">
    <location>
        <begin position="1"/>
        <end position="18"/>
    </location>
</feature>
<feature type="chain" id="PRO_5038077377" description="EF-hand domain-containing protein" evidence="3">
    <location>
        <begin position="19"/>
        <end position="311"/>
    </location>
</feature>
<dbReference type="OMA" id="QGDAMCH"/>
<dbReference type="InterPro" id="IPR011992">
    <property type="entry name" value="EF-hand-dom_pair"/>
</dbReference>
<dbReference type="Pfam" id="PF13499">
    <property type="entry name" value="EF-hand_7"/>
    <property type="match status" value="1"/>
</dbReference>
<dbReference type="RefSeq" id="XP_038070368.1">
    <property type="nucleotide sequence ID" value="XM_038214440.1"/>
</dbReference>
<evidence type="ECO:0000256" key="3">
    <source>
        <dbReference type="SAM" id="SignalP"/>
    </source>
</evidence>
<dbReference type="AlphaFoldDB" id="A0A914B378"/>
<dbReference type="PROSITE" id="PS00018">
    <property type="entry name" value="EF_HAND_1"/>
    <property type="match status" value="1"/>
</dbReference>
<evidence type="ECO:0000313" key="5">
    <source>
        <dbReference type="EnsemblMetazoa" id="XP_038070368.1"/>
    </source>
</evidence>
<protein>
    <recommendedName>
        <fullName evidence="4">EF-hand domain-containing protein</fullName>
    </recommendedName>
</protein>
<dbReference type="Gene3D" id="1.10.238.10">
    <property type="entry name" value="EF-hand"/>
    <property type="match status" value="1"/>
</dbReference>
<dbReference type="OrthoDB" id="427950at2759"/>
<reference evidence="5" key="1">
    <citation type="submission" date="2022-11" db="UniProtKB">
        <authorList>
            <consortium name="EnsemblMetazoa"/>
        </authorList>
    </citation>
    <scope>IDENTIFICATION</scope>
</reference>
<dbReference type="SMART" id="SM00054">
    <property type="entry name" value="EFh"/>
    <property type="match status" value="2"/>
</dbReference>
<evidence type="ECO:0000259" key="4">
    <source>
        <dbReference type="PROSITE" id="PS50222"/>
    </source>
</evidence>
<evidence type="ECO:0000256" key="2">
    <source>
        <dbReference type="SAM" id="MobiDB-lite"/>
    </source>
</evidence>